<evidence type="ECO:0000259" key="4">
    <source>
        <dbReference type="SMART" id="SM00702"/>
    </source>
</evidence>
<proteinExistence type="predicted"/>
<keyword evidence="6" id="KW-1185">Reference proteome</keyword>
<comment type="cofactor">
    <cofactor evidence="1">
        <name>L-ascorbate</name>
        <dbReference type="ChEBI" id="CHEBI:38290"/>
    </cofactor>
</comment>
<dbReference type="GO" id="GO:0051213">
    <property type="term" value="F:dioxygenase activity"/>
    <property type="evidence" value="ECO:0007669"/>
    <property type="project" value="UniProtKB-KW"/>
</dbReference>
<dbReference type="Pfam" id="PF13640">
    <property type="entry name" value="2OG-FeII_Oxy_3"/>
    <property type="match status" value="1"/>
</dbReference>
<protein>
    <submittedName>
        <fullName evidence="5">2OG-Fe(II) oxygenase</fullName>
    </submittedName>
</protein>
<evidence type="ECO:0000313" key="5">
    <source>
        <dbReference type="EMBL" id="RVT93828.1"/>
    </source>
</evidence>
<evidence type="ECO:0000256" key="1">
    <source>
        <dbReference type="ARBA" id="ARBA00001961"/>
    </source>
</evidence>
<dbReference type="AlphaFoldDB" id="A0A437M7X9"/>
<keyword evidence="2" id="KW-0223">Dioxygenase</keyword>
<dbReference type="EMBL" id="SACN01000001">
    <property type="protein sequence ID" value="RVT93828.1"/>
    <property type="molecule type" value="Genomic_DNA"/>
</dbReference>
<dbReference type="RefSeq" id="WP_127742835.1">
    <property type="nucleotide sequence ID" value="NZ_SACN01000001.1"/>
</dbReference>
<sequence length="280" mass="31791">MDPLLTFDDRDGAPRFEEAQCRAAGAGLAEHYRTAEPFPHIVIDGFLDPAILRTVAAAYPDRADKSAFDRDQERRKYQYAPEEIDDARARNLLAQLNARPFLAFLEELTGIAGLVPDPYFTGGGLHETLTGGHLGVHADFNVHRIMRLERRLNLLIYLNDDWRPEWGGDLELWDKAMTGPVASIAPVLGRAVIFNTALDSFHGHPSPLACPPDRSRRSIATYYYTAPEHGVASLPSRTTNFRMRPGTDDRPDRRVAFEHFVRDWIPHRLQPLARRLNRFR</sequence>
<reference evidence="5 6" key="1">
    <citation type="submission" date="2019-01" db="EMBL/GenBank/DDBJ databases">
        <authorList>
            <person name="Chen W.-M."/>
        </authorList>
    </citation>
    <scope>NUCLEOTIDE SEQUENCE [LARGE SCALE GENOMIC DNA]</scope>
    <source>
        <strain evidence="5 6">CCP-7</strain>
    </source>
</reference>
<dbReference type="SMART" id="SM00702">
    <property type="entry name" value="P4Hc"/>
    <property type="match status" value="1"/>
</dbReference>
<organism evidence="5 6">
    <name type="scientific">Sphingomonas crocodyli</name>
    <dbReference type="NCBI Taxonomy" id="1979270"/>
    <lineage>
        <taxon>Bacteria</taxon>
        <taxon>Pseudomonadati</taxon>
        <taxon>Pseudomonadota</taxon>
        <taxon>Alphaproteobacteria</taxon>
        <taxon>Sphingomonadales</taxon>
        <taxon>Sphingomonadaceae</taxon>
        <taxon>Sphingomonas</taxon>
    </lineage>
</organism>
<keyword evidence="3" id="KW-0560">Oxidoreductase</keyword>
<dbReference type="GO" id="GO:0005506">
    <property type="term" value="F:iron ion binding"/>
    <property type="evidence" value="ECO:0007669"/>
    <property type="project" value="InterPro"/>
</dbReference>
<evidence type="ECO:0000313" key="6">
    <source>
        <dbReference type="Proteomes" id="UP000282971"/>
    </source>
</evidence>
<dbReference type="InterPro" id="IPR044862">
    <property type="entry name" value="Pro_4_hyd_alph_FE2OG_OXY"/>
</dbReference>
<gene>
    <name evidence="5" type="ORF">EOD43_08175</name>
</gene>
<accession>A0A437M7X9</accession>
<dbReference type="Gene3D" id="2.60.120.620">
    <property type="entry name" value="q2cbj1_9rhob like domain"/>
    <property type="match status" value="1"/>
</dbReference>
<comment type="caution">
    <text evidence="5">The sequence shown here is derived from an EMBL/GenBank/DDBJ whole genome shotgun (WGS) entry which is preliminary data.</text>
</comment>
<name>A0A437M7X9_9SPHN</name>
<feature type="domain" description="Prolyl 4-hydroxylase alpha subunit" evidence="4">
    <location>
        <begin position="38"/>
        <end position="224"/>
    </location>
</feature>
<dbReference type="GO" id="GO:0031418">
    <property type="term" value="F:L-ascorbic acid binding"/>
    <property type="evidence" value="ECO:0007669"/>
    <property type="project" value="InterPro"/>
</dbReference>
<dbReference type="InterPro" id="IPR006620">
    <property type="entry name" value="Pro_4_hyd_alph"/>
</dbReference>
<dbReference type="Proteomes" id="UP000282971">
    <property type="component" value="Unassembled WGS sequence"/>
</dbReference>
<dbReference type="OrthoDB" id="9783171at2"/>
<evidence type="ECO:0000256" key="2">
    <source>
        <dbReference type="ARBA" id="ARBA00022964"/>
    </source>
</evidence>
<evidence type="ECO:0000256" key="3">
    <source>
        <dbReference type="ARBA" id="ARBA00023002"/>
    </source>
</evidence>
<dbReference type="GO" id="GO:0016705">
    <property type="term" value="F:oxidoreductase activity, acting on paired donors, with incorporation or reduction of molecular oxygen"/>
    <property type="evidence" value="ECO:0007669"/>
    <property type="project" value="InterPro"/>
</dbReference>